<evidence type="ECO:0000256" key="1">
    <source>
        <dbReference type="SAM" id="SignalP"/>
    </source>
</evidence>
<accession>A0A6L7GHW1</accession>
<feature type="signal peptide" evidence="1">
    <location>
        <begin position="1"/>
        <end position="27"/>
    </location>
</feature>
<gene>
    <name evidence="2" type="ORF">GRI44_12280</name>
</gene>
<dbReference type="OrthoDB" id="7594837at2"/>
<dbReference type="RefSeq" id="WP_160602033.1">
    <property type="nucleotide sequence ID" value="NZ_WTYU01000002.1"/>
</dbReference>
<dbReference type="AlphaFoldDB" id="A0A6L7GHW1"/>
<evidence type="ECO:0000313" key="3">
    <source>
        <dbReference type="Proteomes" id="UP000473531"/>
    </source>
</evidence>
<comment type="caution">
    <text evidence="2">The sequence shown here is derived from an EMBL/GenBank/DDBJ whole genome shotgun (WGS) entry which is preliminary data.</text>
</comment>
<keyword evidence="1" id="KW-0732">Signal</keyword>
<name>A0A6L7GHW1_9SPHN</name>
<dbReference type="EMBL" id="WTYU01000002">
    <property type="protein sequence ID" value="MXP15529.1"/>
    <property type="molecule type" value="Genomic_DNA"/>
</dbReference>
<dbReference type="InterPro" id="IPR058513">
    <property type="entry name" value="DUF8200"/>
</dbReference>
<evidence type="ECO:0000313" key="2">
    <source>
        <dbReference type="EMBL" id="MXP15529.1"/>
    </source>
</evidence>
<reference evidence="2 3" key="1">
    <citation type="submission" date="2019-12" db="EMBL/GenBank/DDBJ databases">
        <title>Genomic-based taxomic classification of the family Erythrobacteraceae.</title>
        <authorList>
            <person name="Xu L."/>
        </authorList>
    </citation>
    <scope>NUCLEOTIDE SEQUENCE [LARGE SCALE GENOMIC DNA]</scope>
    <source>
        <strain evidence="2 3">KCTC 52259</strain>
    </source>
</reference>
<organism evidence="2 3">
    <name type="scientific">Allopontixanthobacter confluentis</name>
    <dbReference type="NCBI Taxonomy" id="1849021"/>
    <lineage>
        <taxon>Bacteria</taxon>
        <taxon>Pseudomonadati</taxon>
        <taxon>Pseudomonadota</taxon>
        <taxon>Alphaproteobacteria</taxon>
        <taxon>Sphingomonadales</taxon>
        <taxon>Erythrobacteraceae</taxon>
        <taxon>Allopontixanthobacter</taxon>
    </lineage>
</organism>
<dbReference type="Pfam" id="PF26624">
    <property type="entry name" value="DUF8200"/>
    <property type="match status" value="1"/>
</dbReference>
<dbReference type="NCBIfam" id="NF047636">
    <property type="entry name" value="CC_3452_fam"/>
    <property type="match status" value="1"/>
</dbReference>
<dbReference type="InterPro" id="IPR058067">
    <property type="entry name" value="CC_3452-like"/>
</dbReference>
<protein>
    <submittedName>
        <fullName evidence="2">Uncharacterized protein</fullName>
    </submittedName>
</protein>
<keyword evidence="3" id="KW-1185">Reference proteome</keyword>
<proteinExistence type="predicted"/>
<sequence>MTIPQHRIRNFSAIGMALAWTSLTFGAAITPTPAEARSNGPFYTVELAAPAAEARTIISGQAWQCDGAVCLAGKGTSRPLNICKRVVREMGAVTRFSADGKDLSAEDIASCNGN</sequence>
<feature type="chain" id="PRO_5027025717" evidence="1">
    <location>
        <begin position="28"/>
        <end position="114"/>
    </location>
</feature>
<dbReference type="Proteomes" id="UP000473531">
    <property type="component" value="Unassembled WGS sequence"/>
</dbReference>